<feature type="compositionally biased region" description="Basic and acidic residues" evidence="1">
    <location>
        <begin position="225"/>
        <end position="238"/>
    </location>
</feature>
<sequence>MASSCTKRFCTNEGFIIRRDADSWSSELIRSVGLYNISEVFSETQVLRDLSALKEYTPKIPDPHIPVVACGIVQQMINELASYYTSRKNSSQDALQNNGKKDQSLVKPSCVTSSPAVKIDSVASAQKKFIMVDQDAPLDLSLRKVKVEDFEQVVQEKHMNMVEENTETTELVVQKEGCGSQMGPMPEEVVCGPENKAEEDKSMEPSPIPPSPNMAKECSTDEVNVEQRNERHLKKPTEVETAADVQEQSEASEIKANSEEDGGAQGQGVLDTEAGAGSSHGIFPSLQAERLKKHLKKFAIASPVKNNPKNQRLLSKALGQGISAMRSKEKHEPTTATRICTKAQSLAGAAQAQAPESLAVTAGSAKNPASARILRKYSNMREKLQVQQNKKCKEKTFKGARLKAAILPKKANKQKLTTRKASKSVVQRISSLTKTAKTNSALKQRALKRNPCHKDGASPKRLQALKRMTKAIGALDKSRRPNTLSKKRTLIKTGTSKAQQMKASLTKVDTKKPVFQKGPSNLESQSSDVDVKPLTLEDQVLTRSQRKMEGTPSQTGSPKSSTKRGLEPLVTPSKRTRTSKP</sequence>
<name>A0A498NWM6_LABRO</name>
<dbReference type="AlphaFoldDB" id="A0A498NWM6"/>
<gene>
    <name evidence="2" type="ORF">ROHU_014059</name>
</gene>
<dbReference type="InterPro" id="IPR028104">
    <property type="entry name" value="DUF4553"/>
</dbReference>
<dbReference type="Proteomes" id="UP000290572">
    <property type="component" value="Unassembled WGS sequence"/>
</dbReference>
<keyword evidence="3" id="KW-1185">Reference proteome</keyword>
<evidence type="ECO:0000256" key="1">
    <source>
        <dbReference type="SAM" id="MobiDB-lite"/>
    </source>
</evidence>
<proteinExistence type="predicted"/>
<dbReference type="PANTHER" id="PTHR14931:SF2">
    <property type="entry name" value="LIGAND DEPENDENT NUCLEAR RECEPTOR COREPRESSOR"/>
    <property type="match status" value="1"/>
</dbReference>
<dbReference type="PANTHER" id="PTHR14931">
    <property type="entry name" value="GENE 340-RELATED"/>
    <property type="match status" value="1"/>
</dbReference>
<comment type="caution">
    <text evidence="2">The sequence shown here is derived from an EMBL/GenBank/DDBJ whole genome shotgun (WGS) entry which is preliminary data.</text>
</comment>
<organism evidence="2 3">
    <name type="scientific">Labeo rohita</name>
    <name type="common">Indian major carp</name>
    <name type="synonym">Cyprinus rohita</name>
    <dbReference type="NCBI Taxonomy" id="84645"/>
    <lineage>
        <taxon>Eukaryota</taxon>
        <taxon>Metazoa</taxon>
        <taxon>Chordata</taxon>
        <taxon>Craniata</taxon>
        <taxon>Vertebrata</taxon>
        <taxon>Euteleostomi</taxon>
        <taxon>Actinopterygii</taxon>
        <taxon>Neopterygii</taxon>
        <taxon>Teleostei</taxon>
        <taxon>Ostariophysi</taxon>
        <taxon>Cypriniformes</taxon>
        <taxon>Cyprinidae</taxon>
        <taxon>Labeoninae</taxon>
        <taxon>Labeonini</taxon>
        <taxon>Labeo</taxon>
    </lineage>
</organism>
<dbReference type="Pfam" id="PF15090">
    <property type="entry name" value="DUF4553"/>
    <property type="match status" value="1"/>
</dbReference>
<dbReference type="EMBL" id="QBIY01007784">
    <property type="protein sequence ID" value="RXN36590.1"/>
    <property type="molecule type" value="Genomic_DNA"/>
</dbReference>
<feature type="region of interest" description="Disordered" evidence="1">
    <location>
        <begin position="191"/>
        <end position="281"/>
    </location>
</feature>
<protein>
    <submittedName>
        <fullName evidence="2">Uncharacterized protein</fullName>
    </submittedName>
</protein>
<feature type="compositionally biased region" description="Polar residues" evidence="1">
    <location>
        <begin position="551"/>
        <end position="560"/>
    </location>
</feature>
<feature type="region of interest" description="Disordered" evidence="1">
    <location>
        <begin position="473"/>
        <end position="581"/>
    </location>
</feature>
<feature type="compositionally biased region" description="Polar residues" evidence="1">
    <location>
        <begin position="518"/>
        <end position="528"/>
    </location>
</feature>
<dbReference type="STRING" id="84645.A0A498NWM6"/>
<reference evidence="2 3" key="1">
    <citation type="submission" date="2018-03" db="EMBL/GenBank/DDBJ databases">
        <title>Draft genome sequence of Rohu Carp (Labeo rohita).</title>
        <authorList>
            <person name="Das P."/>
            <person name="Kushwaha B."/>
            <person name="Joshi C.G."/>
            <person name="Kumar D."/>
            <person name="Nagpure N.S."/>
            <person name="Sahoo L."/>
            <person name="Das S.P."/>
            <person name="Bit A."/>
            <person name="Patnaik S."/>
            <person name="Meher P.K."/>
            <person name="Jayasankar P."/>
            <person name="Koringa P.G."/>
            <person name="Patel N.V."/>
            <person name="Hinsu A.T."/>
            <person name="Kumar R."/>
            <person name="Pandey M."/>
            <person name="Agarwal S."/>
            <person name="Srivastava S."/>
            <person name="Singh M."/>
            <person name="Iquebal M.A."/>
            <person name="Jaiswal S."/>
            <person name="Angadi U.B."/>
            <person name="Kumar N."/>
            <person name="Raza M."/>
            <person name="Shah T.M."/>
            <person name="Rai A."/>
            <person name="Jena J.K."/>
        </authorList>
    </citation>
    <scope>NUCLEOTIDE SEQUENCE [LARGE SCALE GENOMIC DNA]</scope>
    <source>
        <strain evidence="2">DASCIFA01</strain>
        <tissue evidence="2">Testis</tissue>
    </source>
</reference>
<accession>A0A498NWM6</accession>
<evidence type="ECO:0000313" key="3">
    <source>
        <dbReference type="Proteomes" id="UP000290572"/>
    </source>
</evidence>
<feature type="compositionally biased region" description="Polar residues" evidence="1">
    <location>
        <begin position="492"/>
        <end position="503"/>
    </location>
</feature>
<evidence type="ECO:0000313" key="2">
    <source>
        <dbReference type="EMBL" id="RXN36590.1"/>
    </source>
</evidence>